<dbReference type="EMBL" id="DVOD01000055">
    <property type="protein sequence ID" value="HIU92936.1"/>
    <property type="molecule type" value="Genomic_DNA"/>
</dbReference>
<organism evidence="2 3">
    <name type="scientific">Candidatus Limenecus avicola</name>
    <dbReference type="NCBI Taxonomy" id="2840847"/>
    <lineage>
        <taxon>Bacteria</taxon>
        <taxon>Bacillati</taxon>
        <taxon>Bacillota</taxon>
        <taxon>Clostridia</taxon>
        <taxon>Eubacteriales</taxon>
        <taxon>Clostridiaceae</taxon>
        <taxon>Clostridiaceae incertae sedis</taxon>
        <taxon>Candidatus Limenecus</taxon>
    </lineage>
</organism>
<gene>
    <name evidence="2" type="ORF">IAD26_07375</name>
</gene>
<keyword evidence="1" id="KW-0812">Transmembrane</keyword>
<reference evidence="2" key="1">
    <citation type="submission" date="2020-10" db="EMBL/GenBank/DDBJ databases">
        <authorList>
            <person name="Gilroy R."/>
        </authorList>
    </citation>
    <scope>NUCLEOTIDE SEQUENCE</scope>
    <source>
        <strain evidence="2">CHK154-7741</strain>
    </source>
</reference>
<feature type="transmembrane region" description="Helical" evidence="1">
    <location>
        <begin position="234"/>
        <end position="251"/>
    </location>
</feature>
<dbReference type="AlphaFoldDB" id="A0A9D1SS89"/>
<comment type="caution">
    <text evidence="2">The sequence shown here is derived from an EMBL/GenBank/DDBJ whole genome shotgun (WGS) entry which is preliminary data.</text>
</comment>
<reference evidence="2" key="2">
    <citation type="journal article" date="2021" name="PeerJ">
        <title>Extensive microbial diversity within the chicken gut microbiome revealed by metagenomics and culture.</title>
        <authorList>
            <person name="Gilroy R."/>
            <person name="Ravi A."/>
            <person name="Getino M."/>
            <person name="Pursley I."/>
            <person name="Horton D.L."/>
            <person name="Alikhan N.F."/>
            <person name="Baker D."/>
            <person name="Gharbi K."/>
            <person name="Hall N."/>
            <person name="Watson M."/>
            <person name="Adriaenssens E.M."/>
            <person name="Foster-Nyarko E."/>
            <person name="Jarju S."/>
            <person name="Secka A."/>
            <person name="Antonio M."/>
            <person name="Oren A."/>
            <person name="Chaudhuri R.R."/>
            <person name="La Ragione R."/>
            <person name="Hildebrand F."/>
            <person name="Pallen M.J."/>
        </authorList>
    </citation>
    <scope>NUCLEOTIDE SEQUENCE</scope>
    <source>
        <strain evidence="2">CHK154-7741</strain>
    </source>
</reference>
<dbReference type="Proteomes" id="UP000886748">
    <property type="component" value="Unassembled WGS sequence"/>
</dbReference>
<keyword evidence="1" id="KW-0472">Membrane</keyword>
<protein>
    <recommendedName>
        <fullName evidence="4">EF-hand domain-containing protein</fullName>
    </recommendedName>
</protein>
<evidence type="ECO:0000256" key="1">
    <source>
        <dbReference type="SAM" id="Phobius"/>
    </source>
</evidence>
<accession>A0A9D1SS89</accession>
<proteinExistence type="predicted"/>
<name>A0A9D1SS89_9CLOT</name>
<evidence type="ECO:0000313" key="3">
    <source>
        <dbReference type="Proteomes" id="UP000886748"/>
    </source>
</evidence>
<evidence type="ECO:0000313" key="2">
    <source>
        <dbReference type="EMBL" id="HIU92936.1"/>
    </source>
</evidence>
<evidence type="ECO:0008006" key="4">
    <source>
        <dbReference type="Google" id="ProtNLM"/>
    </source>
</evidence>
<feature type="transmembrane region" description="Helical" evidence="1">
    <location>
        <begin position="43"/>
        <end position="63"/>
    </location>
</feature>
<keyword evidence="1" id="KW-1133">Transmembrane helix</keyword>
<sequence>MKINNNATPLKKQPSFGNAAMGKKMFSSNTFNKIAKNLEYDNFTMSFPVTLGLLYGATVLPRYIQAYDKHDRREILTRDLTSITAILFFAASLRKGFSKLSSKATGFALNLKPKNHKGIKKYVDYINPRGGVQVMNKEQIIAKYSDLEANKNGFVDFAEFIRSQGGKLNKVLASNKNTKAEFEKMLGKDLKSSTHQEILDAWKNASAESKNKVYAEFKNPDNSFTKKARIHNNLFNFVSTFLMVPAFMIWLEGFNERTTKRLKAKENEELANSMKAKEAQKAKSGFDTMKVSSYHSTDARQSFKNFFNMVNKDN</sequence>
<feature type="transmembrane region" description="Helical" evidence="1">
    <location>
        <begin position="75"/>
        <end position="93"/>
    </location>
</feature>